<evidence type="ECO:0000313" key="2">
    <source>
        <dbReference type="Proteomes" id="UP000189661"/>
    </source>
</evidence>
<keyword evidence="2" id="KW-1185">Reference proteome</keyword>
<proteinExistence type="predicted"/>
<gene>
    <name evidence="1" type="ORF">AJGP001_08525</name>
</gene>
<evidence type="ECO:0000313" key="1">
    <source>
        <dbReference type="EMBL" id="AQU79307.1"/>
    </source>
</evidence>
<dbReference type="Proteomes" id="UP000189661">
    <property type="component" value="Chromosome"/>
</dbReference>
<name>A0ABN4XN00_9BACL</name>
<accession>A0ABN4XN00</accession>
<protein>
    <submittedName>
        <fullName evidence="1">Uncharacterized protein</fullName>
    </submittedName>
</protein>
<organism evidence="1 2">
    <name type="scientific">Planococcus faecalis</name>
    <dbReference type="NCBI Taxonomy" id="1598147"/>
    <lineage>
        <taxon>Bacteria</taxon>
        <taxon>Bacillati</taxon>
        <taxon>Bacillota</taxon>
        <taxon>Bacilli</taxon>
        <taxon>Bacillales</taxon>
        <taxon>Caryophanaceae</taxon>
        <taxon>Planococcus</taxon>
    </lineage>
</organism>
<dbReference type="EMBL" id="CP019401">
    <property type="protein sequence ID" value="AQU79307.1"/>
    <property type="molecule type" value="Genomic_DNA"/>
</dbReference>
<sequence>MTFWDSPFCMRQNKQRSIATAAFHGRRKMDAASGFMTIRDNRSFQRNYLRHLENCTPISGFSVCFMLETYRAVHFMHKLFYSCDFQLRLAPFTDSALIKPIIICDYPQIIIQ</sequence>
<reference evidence="1 2" key="1">
    <citation type="submission" date="2017-01" db="EMBL/GenBank/DDBJ databases">
        <title>Planococcus faecalis genome complete sequence.</title>
        <authorList>
            <person name="Lee P.C."/>
        </authorList>
    </citation>
    <scope>NUCLEOTIDE SEQUENCE [LARGE SCALE GENOMIC DNA]</scope>
    <source>
        <strain evidence="1 2">AJ003</strain>
    </source>
</reference>